<evidence type="ECO:0000313" key="3">
    <source>
        <dbReference type="Proteomes" id="UP000502498"/>
    </source>
</evidence>
<reference evidence="2 3" key="1">
    <citation type="submission" date="2020-05" db="EMBL/GenBank/DDBJ databases">
        <title>Strain PA2F3 complete genome.</title>
        <authorList>
            <person name="Kim Y.-S."/>
            <person name="Kim S.-J."/>
            <person name="Jung H.-k."/>
            <person name="Kim S.-E."/>
            <person name="Kim K.-H."/>
        </authorList>
    </citation>
    <scope>NUCLEOTIDE SEQUENCE [LARGE SCALE GENOMIC DNA]</scope>
    <source>
        <strain evidence="2 3">PA2F3</strain>
    </source>
</reference>
<dbReference type="Pfam" id="PF02720">
    <property type="entry name" value="DUF222"/>
    <property type="match status" value="1"/>
</dbReference>
<evidence type="ECO:0000259" key="1">
    <source>
        <dbReference type="SMART" id="SM00507"/>
    </source>
</evidence>
<gene>
    <name evidence="2" type="ORF">HQM25_13395</name>
</gene>
<dbReference type="RefSeq" id="WP_172990689.1">
    <property type="nucleotide sequence ID" value="NZ_CP054038.1"/>
</dbReference>
<dbReference type="SMART" id="SM00507">
    <property type="entry name" value="HNHc"/>
    <property type="match status" value="1"/>
</dbReference>
<organism evidence="2 3">
    <name type="scientific">Microbacterium hominis</name>
    <dbReference type="NCBI Taxonomy" id="162426"/>
    <lineage>
        <taxon>Bacteria</taxon>
        <taxon>Bacillati</taxon>
        <taxon>Actinomycetota</taxon>
        <taxon>Actinomycetes</taxon>
        <taxon>Micrococcales</taxon>
        <taxon>Microbacteriaceae</taxon>
        <taxon>Microbacterium</taxon>
    </lineage>
</organism>
<dbReference type="EMBL" id="CP054038">
    <property type="protein sequence ID" value="QKJ20254.1"/>
    <property type="molecule type" value="Genomic_DNA"/>
</dbReference>
<proteinExistence type="predicted"/>
<dbReference type="Proteomes" id="UP000502498">
    <property type="component" value="Chromosome"/>
</dbReference>
<name>A0A7D4PW31_9MICO</name>
<evidence type="ECO:0000313" key="2">
    <source>
        <dbReference type="EMBL" id="QKJ20254.1"/>
    </source>
</evidence>
<dbReference type="AlphaFoldDB" id="A0A7D4PW31"/>
<protein>
    <submittedName>
        <fullName evidence="2">DUF222 domain-containing protein</fullName>
    </submittedName>
</protein>
<sequence>MDVFAEVTAVVDRLRAHLGESLQSHDAPAVIAALGEDALITVMRDLAGATRIFESLRTTAAGVVASQSTREHGHSGFAQKRGHRTPVTLVQEITGSTRGEASKQVRAGTALLEATIGTTPSGVAPGGVAPGGVAPGGVDAAPGGVDAAPGAPAATPVAAPRPWHWPADEALLGGRVSTAVHDAIVQGLGAPVEGGDEAWMLAAQRLVDEASARTVEELAKSARTIRDMLDPEGAGRRFDERFERRALRTWRDEYGQLRASITFDDDGGAWVTAILDAALRPRRNGPRFVDSEEAARAAELAADPRSNDQLAYDLLIDTLRAGALADTAQVFGTRQAGVRVVVTAEALAGTGVDPSGELGSAGIGLVEDGGTAIPAWLAAQRACDVGTDEFTVDAAGNPLFVGRSARLFTPKQKAALAIRDGGCRWPSCDRPASYCEAHHCVHWARDGLTNVDVGILLCRFHHMQLHHGGWFITRAGDDFLLGNADGRDPVPMPPRGHLQYFFGGIDPPREDFAPPPRPDPRHPVVE</sequence>
<accession>A0A7D4PW31</accession>
<dbReference type="InterPro" id="IPR003870">
    <property type="entry name" value="DUF222"/>
</dbReference>
<dbReference type="CDD" id="cd00085">
    <property type="entry name" value="HNHc"/>
    <property type="match status" value="1"/>
</dbReference>
<dbReference type="InterPro" id="IPR003615">
    <property type="entry name" value="HNH_nuc"/>
</dbReference>
<feature type="domain" description="HNH nuclease" evidence="1">
    <location>
        <begin position="411"/>
        <end position="463"/>
    </location>
</feature>